<dbReference type="EMBL" id="SHMC01000002">
    <property type="protein sequence ID" value="TAA26583.1"/>
    <property type="molecule type" value="Genomic_DNA"/>
</dbReference>
<reference evidence="1 2" key="1">
    <citation type="submission" date="2019-02" db="EMBL/GenBank/DDBJ databases">
        <title>WGS of Pseudoxanthomonas species novum from clinical isolates.</title>
        <authorList>
            <person name="Bernier A.-M."/>
            <person name="Bernard K."/>
            <person name="Vachon A."/>
        </authorList>
    </citation>
    <scope>NUCLEOTIDE SEQUENCE [LARGE SCALE GENOMIC DNA]</scope>
    <source>
        <strain evidence="1 2">NML171200</strain>
    </source>
</reference>
<accession>A0A4Q8LCL1</accession>
<dbReference type="RefSeq" id="WP_130550459.1">
    <property type="nucleotide sequence ID" value="NZ_SHMC01000002.1"/>
</dbReference>
<protein>
    <recommendedName>
        <fullName evidence="3">Abasic site processing protein</fullName>
    </recommendedName>
</protein>
<dbReference type="InterPro" id="IPR036590">
    <property type="entry name" value="SRAP-like"/>
</dbReference>
<sequence length="232" mass="25892">MTHTVYLGFYALAFGRRFACALRRCDASAAEEFATRRHARQRYGEAMQLRLAKFHFVGVFEDLLGIRPPPPGQTGDTNHTWRMAPGTYPRGFGRKSYGGEGVVTELWDPARPAIWDLDLPNAIDGGFAVFASGVLVRDPDGWRYFEAPDREPLLLAGVVRGSAMSIVTSTQARLPYVVPEHLAPAWVRAKSSPVELLKLMPAVERAWFRFWPVESPDDEQEDTAAVITPAPY</sequence>
<evidence type="ECO:0008006" key="3">
    <source>
        <dbReference type="Google" id="ProtNLM"/>
    </source>
</evidence>
<organism evidence="1 2">
    <name type="scientific">Pseudoxanthomonas winnipegensis</name>
    <dbReference type="NCBI Taxonomy" id="2480810"/>
    <lineage>
        <taxon>Bacteria</taxon>
        <taxon>Pseudomonadati</taxon>
        <taxon>Pseudomonadota</taxon>
        <taxon>Gammaproteobacteria</taxon>
        <taxon>Lysobacterales</taxon>
        <taxon>Lysobacteraceae</taxon>
        <taxon>Pseudoxanthomonas</taxon>
    </lineage>
</organism>
<name>A0A4Q8LCL1_9GAMM</name>
<proteinExistence type="predicted"/>
<dbReference type="AlphaFoldDB" id="A0A4Q8LCL1"/>
<evidence type="ECO:0000313" key="2">
    <source>
        <dbReference type="Proteomes" id="UP000292627"/>
    </source>
</evidence>
<comment type="caution">
    <text evidence="1">The sequence shown here is derived from an EMBL/GenBank/DDBJ whole genome shotgun (WGS) entry which is preliminary data.</text>
</comment>
<dbReference type="Proteomes" id="UP000292627">
    <property type="component" value="Unassembled WGS sequence"/>
</dbReference>
<dbReference type="SUPFAM" id="SSF143081">
    <property type="entry name" value="BB1717-like"/>
    <property type="match status" value="1"/>
</dbReference>
<evidence type="ECO:0000313" key="1">
    <source>
        <dbReference type="EMBL" id="TAA26583.1"/>
    </source>
</evidence>
<gene>
    <name evidence="1" type="ORF">EA660_04960</name>
</gene>